<dbReference type="Proteomes" id="UP000743370">
    <property type="component" value="Unassembled WGS sequence"/>
</dbReference>
<gene>
    <name evidence="1" type="ORF">HKW66_Vig0010080</name>
</gene>
<dbReference type="AlphaFoldDB" id="A0A8T0LID9"/>
<comment type="caution">
    <text evidence="1">The sequence shown here is derived from an EMBL/GenBank/DDBJ whole genome shotgun (WGS) entry which is preliminary data.</text>
</comment>
<protein>
    <submittedName>
        <fullName evidence="1">Uncharacterized protein</fullName>
    </submittedName>
</protein>
<dbReference type="GO" id="GO:0006508">
    <property type="term" value="P:proteolysis"/>
    <property type="evidence" value="ECO:0007669"/>
    <property type="project" value="InterPro"/>
</dbReference>
<accession>A0A8T0LID9</accession>
<dbReference type="Gene3D" id="3.40.50.200">
    <property type="entry name" value="Peptidase S8/S53 domain"/>
    <property type="match status" value="1"/>
</dbReference>
<evidence type="ECO:0000313" key="2">
    <source>
        <dbReference type="Proteomes" id="UP000743370"/>
    </source>
</evidence>
<reference evidence="1 2" key="1">
    <citation type="submission" date="2020-05" db="EMBL/GenBank/DDBJ databases">
        <title>Vigna angularis (adzuki bean) Var. LongXiaoDou No. 4 denovo assembly.</title>
        <authorList>
            <person name="Xiang H."/>
        </authorList>
    </citation>
    <scope>NUCLEOTIDE SEQUENCE [LARGE SCALE GENOMIC DNA]</scope>
    <source>
        <tissue evidence="1">Leaf</tissue>
    </source>
</reference>
<name>A0A8T0LID9_PHAAN</name>
<sequence length="100" mass="10812">METQFQEMRGLDPSKQHSASILQFQQPQNFPNKTVAFYLGFILAAIDAAMADDVDVVSLRVRGAVVTYHLDEIAIGAFGATLAGVFVPPQLAMTVPMASQ</sequence>
<dbReference type="InterPro" id="IPR036852">
    <property type="entry name" value="Peptidase_S8/S53_dom_sf"/>
</dbReference>
<organism evidence="1 2">
    <name type="scientific">Phaseolus angularis</name>
    <name type="common">Azuki bean</name>
    <name type="synonym">Vigna angularis</name>
    <dbReference type="NCBI Taxonomy" id="3914"/>
    <lineage>
        <taxon>Eukaryota</taxon>
        <taxon>Viridiplantae</taxon>
        <taxon>Streptophyta</taxon>
        <taxon>Embryophyta</taxon>
        <taxon>Tracheophyta</taxon>
        <taxon>Spermatophyta</taxon>
        <taxon>Magnoliopsida</taxon>
        <taxon>eudicotyledons</taxon>
        <taxon>Gunneridae</taxon>
        <taxon>Pentapetalae</taxon>
        <taxon>rosids</taxon>
        <taxon>fabids</taxon>
        <taxon>Fabales</taxon>
        <taxon>Fabaceae</taxon>
        <taxon>Papilionoideae</taxon>
        <taxon>50 kb inversion clade</taxon>
        <taxon>NPAAA clade</taxon>
        <taxon>indigoferoid/millettioid clade</taxon>
        <taxon>Phaseoleae</taxon>
        <taxon>Vigna</taxon>
    </lineage>
</organism>
<evidence type="ECO:0000313" key="1">
    <source>
        <dbReference type="EMBL" id="KAG2410343.1"/>
    </source>
</evidence>
<dbReference type="EMBL" id="JABFOF010000001">
    <property type="protein sequence ID" value="KAG2410343.1"/>
    <property type="molecule type" value="Genomic_DNA"/>
</dbReference>
<proteinExistence type="predicted"/>
<dbReference type="GO" id="GO:0004252">
    <property type="term" value="F:serine-type endopeptidase activity"/>
    <property type="evidence" value="ECO:0007669"/>
    <property type="project" value="InterPro"/>
</dbReference>